<feature type="transmembrane region" description="Helical" evidence="2">
    <location>
        <begin position="6"/>
        <end position="26"/>
    </location>
</feature>
<proteinExistence type="predicted"/>
<accession>A0A4Y6PZZ6</accession>
<organism evidence="3 4">
    <name type="scientific">Persicimonas caeni</name>
    <dbReference type="NCBI Taxonomy" id="2292766"/>
    <lineage>
        <taxon>Bacteria</taxon>
        <taxon>Deltaproteobacteria</taxon>
        <taxon>Bradymonadales</taxon>
        <taxon>Bradymonadaceae</taxon>
        <taxon>Persicimonas</taxon>
    </lineage>
</organism>
<dbReference type="Proteomes" id="UP000315995">
    <property type="component" value="Chromosome"/>
</dbReference>
<name>A0A4Y6PZZ6_PERCE</name>
<protein>
    <submittedName>
        <fullName evidence="3">Uncharacterized protein</fullName>
    </submittedName>
</protein>
<keyword evidence="2" id="KW-0812">Transmembrane</keyword>
<feature type="region of interest" description="Disordered" evidence="1">
    <location>
        <begin position="37"/>
        <end position="86"/>
    </location>
</feature>
<keyword evidence="2" id="KW-1133">Transmembrane helix</keyword>
<keyword evidence="4" id="KW-1185">Reference proteome</keyword>
<evidence type="ECO:0000313" key="3">
    <source>
        <dbReference type="EMBL" id="QDG53891.1"/>
    </source>
</evidence>
<evidence type="ECO:0000256" key="2">
    <source>
        <dbReference type="SAM" id="Phobius"/>
    </source>
</evidence>
<gene>
    <name evidence="3" type="ORF">FIV42_25050</name>
</gene>
<reference evidence="3 4" key="1">
    <citation type="submission" date="2019-06" db="EMBL/GenBank/DDBJ databases">
        <title>Persicimonas caeni gen. nov., sp. nov., a predatory bacterium isolated from solar saltern.</title>
        <authorList>
            <person name="Wang S."/>
        </authorList>
    </citation>
    <scope>NUCLEOTIDE SEQUENCE [LARGE SCALE GENOMIC DNA]</scope>
    <source>
        <strain evidence="3 4">YN101</strain>
    </source>
</reference>
<dbReference type="AlphaFoldDB" id="A0A4Y6PZZ6"/>
<dbReference type="RefSeq" id="WP_141200343.1">
    <property type="nucleotide sequence ID" value="NZ_CP041186.1"/>
</dbReference>
<keyword evidence="2" id="KW-0472">Membrane</keyword>
<accession>A0A5B8YAS9</accession>
<dbReference type="EMBL" id="CP041186">
    <property type="protein sequence ID" value="QDG53891.1"/>
    <property type="molecule type" value="Genomic_DNA"/>
</dbReference>
<evidence type="ECO:0000256" key="1">
    <source>
        <dbReference type="SAM" id="MobiDB-lite"/>
    </source>
</evidence>
<feature type="compositionally biased region" description="Basic and acidic residues" evidence="1">
    <location>
        <begin position="65"/>
        <end position="86"/>
    </location>
</feature>
<sequence length="86" mass="9685">MLYETLIIFAYFFILMIPLATVAVFFRLDSQGKTDQLTGFDSYPLPDDASPAEDPADQTKLLPPADRHTISRCDGPDRMPVHDRTP</sequence>
<evidence type="ECO:0000313" key="4">
    <source>
        <dbReference type="Proteomes" id="UP000315995"/>
    </source>
</evidence>